<feature type="compositionally biased region" description="Acidic residues" evidence="1">
    <location>
        <begin position="296"/>
        <end position="322"/>
    </location>
</feature>
<feature type="region of interest" description="Disordered" evidence="1">
    <location>
        <begin position="272"/>
        <end position="322"/>
    </location>
</feature>
<accession>A0A9W6T5Q7</accession>
<evidence type="ECO:0000256" key="1">
    <source>
        <dbReference type="SAM" id="MobiDB-lite"/>
    </source>
</evidence>
<dbReference type="EMBL" id="BSXN01002367">
    <property type="protein sequence ID" value="GME76401.1"/>
    <property type="molecule type" value="Genomic_DNA"/>
</dbReference>
<gene>
    <name evidence="2" type="ORF">Cboi02_000516100</name>
</gene>
<protein>
    <submittedName>
        <fullName evidence="2">Unnamed protein product</fullName>
    </submittedName>
</protein>
<proteinExistence type="predicted"/>
<organism evidence="2 3">
    <name type="scientific">Candida boidinii</name>
    <name type="common">Yeast</name>
    <dbReference type="NCBI Taxonomy" id="5477"/>
    <lineage>
        <taxon>Eukaryota</taxon>
        <taxon>Fungi</taxon>
        <taxon>Dikarya</taxon>
        <taxon>Ascomycota</taxon>
        <taxon>Saccharomycotina</taxon>
        <taxon>Pichiomycetes</taxon>
        <taxon>Pichiales</taxon>
        <taxon>Pichiaceae</taxon>
        <taxon>Ogataea</taxon>
        <taxon>Ogataea/Candida clade</taxon>
    </lineage>
</organism>
<evidence type="ECO:0000313" key="2">
    <source>
        <dbReference type="EMBL" id="GME76401.1"/>
    </source>
</evidence>
<name>A0A9W6T5Q7_CANBO</name>
<comment type="caution">
    <text evidence="2">The sequence shown here is derived from an EMBL/GenBank/DDBJ whole genome shotgun (WGS) entry which is preliminary data.</text>
</comment>
<dbReference type="AlphaFoldDB" id="A0A9W6T5Q7"/>
<dbReference type="Proteomes" id="UP001165120">
    <property type="component" value="Unassembled WGS sequence"/>
</dbReference>
<feature type="region of interest" description="Disordered" evidence="1">
    <location>
        <begin position="1"/>
        <end position="45"/>
    </location>
</feature>
<keyword evidence="3" id="KW-1185">Reference proteome</keyword>
<reference evidence="2" key="1">
    <citation type="submission" date="2023-04" db="EMBL/GenBank/DDBJ databases">
        <title>Candida boidinii NBRC 10035.</title>
        <authorList>
            <person name="Ichikawa N."/>
            <person name="Sato H."/>
            <person name="Tonouchi N."/>
        </authorList>
    </citation>
    <scope>NUCLEOTIDE SEQUENCE</scope>
    <source>
        <strain evidence="2">NBRC 10035</strain>
    </source>
</reference>
<sequence length="374" mass="41402">MSDRQDQFKSGVSNTHLEIINEENPQLLTEKNNDDDLTSTHSSISSRLNQGVSHINNRNNSNSVLSDLNSSLSSLNSGGAGAGSGLDDDSQIINHLSSNNNPNILQINNNSNNFKNHRRNISDSSFASFLQSNSGTVIGSPGLNSNSISNFNQDLSIGMSPDDSNLSIGFNNISEKTVSPLGQNSIYELVYSSDKNRKTSTGLLTAQSGNAVISLRGPTTRDIPPIQLSKIIKVKSSQFKPYLSSINDEFKKFQLNNNLTASTLEAFMNELSEEERKTKQNKQNHLKNSDSISQETIDDDNEDNNEKENDDDDQIIFDDVGGEYDKNSLNTIPQIYFEKDFRLDDPHVFEEVTDHSRILVDGATEFNDQVQLTI</sequence>
<evidence type="ECO:0000313" key="3">
    <source>
        <dbReference type="Proteomes" id="UP001165120"/>
    </source>
</evidence>